<evidence type="ECO:0000313" key="3">
    <source>
        <dbReference type="Proteomes" id="UP000250275"/>
    </source>
</evidence>
<feature type="compositionally biased region" description="Low complexity" evidence="1">
    <location>
        <begin position="555"/>
        <end position="571"/>
    </location>
</feature>
<feature type="compositionally biased region" description="Polar residues" evidence="1">
    <location>
        <begin position="323"/>
        <end position="339"/>
    </location>
</feature>
<proteinExistence type="predicted"/>
<feature type="compositionally biased region" description="Low complexity" evidence="1">
    <location>
        <begin position="608"/>
        <end position="617"/>
    </location>
</feature>
<feature type="compositionally biased region" description="Polar residues" evidence="1">
    <location>
        <begin position="479"/>
        <end position="491"/>
    </location>
</feature>
<feature type="compositionally biased region" description="Basic and acidic residues" evidence="1">
    <location>
        <begin position="1500"/>
        <end position="1511"/>
    </location>
</feature>
<gene>
    <name evidence="2" type="ORF">WN48_04107</name>
</gene>
<reference evidence="2 3" key="1">
    <citation type="submission" date="2015-07" db="EMBL/GenBank/DDBJ databases">
        <title>The genome of Eufriesea mexicana.</title>
        <authorList>
            <person name="Pan H."/>
            <person name="Kapheim K."/>
        </authorList>
    </citation>
    <scope>NUCLEOTIDE SEQUENCE [LARGE SCALE GENOMIC DNA]</scope>
    <source>
        <strain evidence="2">0111107269</strain>
        <tissue evidence="2">Whole body</tissue>
    </source>
</reference>
<feature type="compositionally biased region" description="Polar residues" evidence="1">
    <location>
        <begin position="927"/>
        <end position="936"/>
    </location>
</feature>
<feature type="compositionally biased region" description="Polar residues" evidence="1">
    <location>
        <begin position="450"/>
        <end position="461"/>
    </location>
</feature>
<feature type="compositionally biased region" description="Basic and acidic residues" evidence="1">
    <location>
        <begin position="134"/>
        <end position="149"/>
    </location>
</feature>
<feature type="compositionally biased region" description="Polar residues" evidence="1">
    <location>
        <begin position="636"/>
        <end position="682"/>
    </location>
</feature>
<dbReference type="EMBL" id="KQ762322">
    <property type="protein sequence ID" value="OAD55985.1"/>
    <property type="molecule type" value="Genomic_DNA"/>
</dbReference>
<feature type="region of interest" description="Disordered" evidence="1">
    <location>
        <begin position="1273"/>
        <end position="1332"/>
    </location>
</feature>
<feature type="compositionally biased region" description="Polar residues" evidence="1">
    <location>
        <begin position="417"/>
        <end position="428"/>
    </location>
</feature>
<feature type="compositionally biased region" description="Low complexity" evidence="1">
    <location>
        <begin position="792"/>
        <end position="803"/>
    </location>
</feature>
<feature type="compositionally biased region" description="Low complexity" evidence="1">
    <location>
        <begin position="691"/>
        <end position="701"/>
    </location>
</feature>
<dbReference type="Proteomes" id="UP000250275">
    <property type="component" value="Unassembled WGS sequence"/>
</dbReference>
<feature type="compositionally biased region" description="Basic and acidic residues" evidence="1">
    <location>
        <begin position="618"/>
        <end position="635"/>
    </location>
</feature>
<keyword evidence="3" id="KW-1185">Reference proteome</keyword>
<feature type="compositionally biased region" description="Basic and acidic residues" evidence="1">
    <location>
        <begin position="540"/>
        <end position="554"/>
    </location>
</feature>
<feature type="compositionally biased region" description="Low complexity" evidence="1">
    <location>
        <begin position="1021"/>
        <end position="1031"/>
    </location>
</feature>
<feature type="compositionally biased region" description="Basic residues" evidence="1">
    <location>
        <begin position="905"/>
        <end position="914"/>
    </location>
</feature>
<name>A0A310SE78_9HYME</name>
<dbReference type="OrthoDB" id="9806920at2759"/>
<feature type="region of interest" description="Disordered" evidence="1">
    <location>
        <begin position="1486"/>
        <end position="1511"/>
    </location>
</feature>
<accession>A0A310SE78</accession>
<feature type="compositionally biased region" description="Polar residues" evidence="1">
    <location>
        <begin position="1120"/>
        <end position="1134"/>
    </location>
</feature>
<organism evidence="2 3">
    <name type="scientific">Eufriesea mexicana</name>
    <dbReference type="NCBI Taxonomy" id="516756"/>
    <lineage>
        <taxon>Eukaryota</taxon>
        <taxon>Metazoa</taxon>
        <taxon>Ecdysozoa</taxon>
        <taxon>Arthropoda</taxon>
        <taxon>Hexapoda</taxon>
        <taxon>Insecta</taxon>
        <taxon>Pterygota</taxon>
        <taxon>Neoptera</taxon>
        <taxon>Endopterygota</taxon>
        <taxon>Hymenoptera</taxon>
        <taxon>Apocrita</taxon>
        <taxon>Aculeata</taxon>
        <taxon>Apoidea</taxon>
        <taxon>Anthophila</taxon>
        <taxon>Apidae</taxon>
        <taxon>Eufriesea</taxon>
    </lineage>
</organism>
<feature type="compositionally biased region" description="Low complexity" evidence="1">
    <location>
        <begin position="40"/>
        <end position="50"/>
    </location>
</feature>
<feature type="compositionally biased region" description="Low complexity" evidence="1">
    <location>
        <begin position="713"/>
        <end position="726"/>
    </location>
</feature>
<feature type="region of interest" description="Disordered" evidence="1">
    <location>
        <begin position="1"/>
        <end position="307"/>
    </location>
</feature>
<feature type="compositionally biased region" description="Polar residues" evidence="1">
    <location>
        <begin position="26"/>
        <end position="39"/>
    </location>
</feature>
<protein>
    <recommendedName>
        <fullName evidence="4">FHOD1 N-terminal GTPase-binding domain-containing protein</fullName>
    </recommendedName>
</protein>
<evidence type="ECO:0000313" key="2">
    <source>
        <dbReference type="EMBL" id="OAD55985.1"/>
    </source>
</evidence>
<feature type="compositionally biased region" description="Basic and acidic residues" evidence="1">
    <location>
        <begin position="171"/>
        <end position="181"/>
    </location>
</feature>
<feature type="compositionally biased region" description="Low complexity" evidence="1">
    <location>
        <begin position="818"/>
        <end position="843"/>
    </location>
</feature>
<feature type="region of interest" description="Disordered" evidence="1">
    <location>
        <begin position="323"/>
        <end position="1071"/>
    </location>
</feature>
<evidence type="ECO:0008006" key="4">
    <source>
        <dbReference type="Google" id="ProtNLM"/>
    </source>
</evidence>
<feature type="compositionally biased region" description="Low complexity" evidence="1">
    <location>
        <begin position="589"/>
        <end position="598"/>
    </location>
</feature>
<feature type="region of interest" description="Disordered" evidence="1">
    <location>
        <begin position="1120"/>
        <end position="1173"/>
    </location>
</feature>
<sequence>MFHGLQGDSGAYRPRTNVGFAAGTFGRSSTGSGLPSCRNSYTSSIGSGSSRVPGKERVSGFGNAFLKKDKSDEKPTFKYSSNKDVEKSRLHPSRSSTEDVGAKSPLSSSRSSLFEKYSFPATKTSERPASVLDRYNRATSREKSREADGVSRYGSNTYPGSSLPRTYGNESRIEKKERADHPPVSYRGLRPNSGRSSREPSPEVNVGKSNSFRMYSRAPSYGRSSATSSASESSSAPISSRFGSTAGSRFLSSRSSSDRVPAAISYSGSDRFRTSGSKPMPANLKDEDSSKSNRGKATTPETYVKPEELKVDNRLQENETITIVTRGTSPSPPASSSFVRSRRADIGIASQREVTRVRKKTETKDQEVQSERLEDGSRFSRFGGGGRISGAPWTTYLDKFSSNSSGSGVYARGFNGGSTANSRVNSFAFSRPNDASRNDSSSKVSPSSSQEIHGSRNQNEPGTKVFGGLGFAVTKTDSKATATNEQGSSNRDQTEVKVHNGETRSCNVGKTEGKSSRLASPSILKRVESPQQPSIVSKSSDSRESVSKSEEQQSSRESSMSKSESSSQKRPSIPRLGRIATKNEGKVAKSSSSSSTKSDGLRERRSSTPKSDTSSLSKLDESSRIVEGHCQEQSKEVSTLKSDTISSAKESFQSRSTTPQSRSGSVKNLPRQMTRTDSSDGSAVNVPIGRSKSSSASSMTSQGVKIKATLPPSSGKSSTSCSSVSSVNLRQGGSPDARGKPPVPKSDVTQGSASKSIVPVKYVNKDFRKSTLNMENGDPSQSKYSRMKKSQRSMSVSSQDSQSEPNSEPNIHCPAVPSETSSSSVKSSRSRLRIPSSSSSSKSISRKNETSSSLRPEKSRSSSKSPSGKRSKQDGTSSSSGNSESNSSNSSSSEEEDDNKQTRPGSRRRKRRTSKSPFCEKKGKISAGSSRTSVLASSADEMSLTTDKPPRPPSSPRSRSDRSGKTEEAKSFLMRALAPVTNLFKNKHQDSSESGKSGGWLDSNEESTDAKKSEQHGTAPLSKSLSKSFSFTNSEKNDDRRQSSVRIRRNFSGEQPWWMDPNSENVPEGVETASVCNDDFSQETTVSSTLPDDGKFKYKVWRQESEERAWWAWWFDANDNTPSEESKKQSSIASPISKRDSSRCSTRSSERRNRLRHQQSGEQAWWMSDNPENVPEGVEVIPVAATPTQNINNYKDEVDDSQTYSRNLNKVRHVESGEKPWWMDSSSNVPEGVVKIPLETSNSTSDSSESFERIDIGVNPEPEIYAKRSLSRFPIEFPPPPPDEPLGDRASPEGVENPPDPPDNYGGRDSPYDNVQPSPRRSSPRKRPSTLPLFIGQHTNIDDLLGDTTTLCPSPILSRIRKRERIGEGELIGLASSSSEQILAIVTPLVKGNLDSAEESSECEEIDATQVIIHDSTPQTPVIQRRHRDNERPQPDGYIPVSLCNDVFSSIFSYFSRQIRGDAVLSNECDSKTKFFVKSQTMIYQKGGSAGEPEGGMDPRNCKDIQDIRQK</sequence>
<feature type="compositionally biased region" description="Basic and acidic residues" evidence="1">
    <location>
        <begin position="66"/>
        <end position="89"/>
    </location>
</feature>
<feature type="compositionally biased region" description="Basic and acidic residues" evidence="1">
    <location>
        <begin position="1137"/>
        <end position="1152"/>
    </location>
</feature>
<feature type="compositionally biased region" description="Low complexity" evidence="1">
    <location>
        <begin position="877"/>
        <end position="892"/>
    </location>
</feature>
<feature type="compositionally biased region" description="Polar residues" evidence="1">
    <location>
        <begin position="153"/>
        <end position="164"/>
    </location>
</feature>
<feature type="compositionally biased region" description="Basic and acidic residues" evidence="1">
    <location>
        <begin position="353"/>
        <end position="378"/>
    </location>
</feature>
<evidence type="ECO:0000256" key="1">
    <source>
        <dbReference type="SAM" id="MobiDB-lite"/>
    </source>
</evidence>
<feature type="compositionally biased region" description="Low complexity" evidence="1">
    <location>
        <begin position="438"/>
        <end position="449"/>
    </location>
</feature>
<feature type="compositionally biased region" description="Basic and acidic residues" evidence="1">
    <location>
        <begin position="958"/>
        <end position="970"/>
    </location>
</feature>
<feature type="compositionally biased region" description="Low complexity" evidence="1">
    <location>
        <begin position="220"/>
        <end position="259"/>
    </location>
</feature>
<feature type="compositionally biased region" description="Basic and acidic residues" evidence="1">
    <location>
        <begin position="492"/>
        <end position="502"/>
    </location>
</feature>